<organism evidence="4 5">
    <name type="scientific">Streptacidiphilus pinicola</name>
    <dbReference type="NCBI Taxonomy" id="2219663"/>
    <lineage>
        <taxon>Bacteria</taxon>
        <taxon>Bacillati</taxon>
        <taxon>Actinomycetota</taxon>
        <taxon>Actinomycetes</taxon>
        <taxon>Kitasatosporales</taxon>
        <taxon>Streptomycetaceae</taxon>
        <taxon>Streptacidiphilus</taxon>
    </lineage>
</organism>
<dbReference type="SUPFAM" id="SSF46689">
    <property type="entry name" value="Homeodomain-like"/>
    <property type="match status" value="1"/>
</dbReference>
<dbReference type="PANTHER" id="PTHR30055:SF187">
    <property type="entry name" value="TRANSCRIPTIONAL REGULATORY PROTEIN"/>
    <property type="match status" value="1"/>
</dbReference>
<keyword evidence="5" id="KW-1185">Reference proteome</keyword>
<gene>
    <name evidence="4" type="ORF">DN069_27555</name>
</gene>
<dbReference type="InterPro" id="IPR050109">
    <property type="entry name" value="HTH-type_TetR-like_transc_reg"/>
</dbReference>
<dbReference type="Proteomes" id="UP000248889">
    <property type="component" value="Unassembled WGS sequence"/>
</dbReference>
<comment type="caution">
    <text evidence="4">The sequence shown here is derived from an EMBL/GenBank/DDBJ whole genome shotgun (WGS) entry which is preliminary data.</text>
</comment>
<dbReference type="EMBL" id="QKYN01000114">
    <property type="protein sequence ID" value="RAG82430.1"/>
    <property type="molecule type" value="Genomic_DNA"/>
</dbReference>
<evidence type="ECO:0000256" key="2">
    <source>
        <dbReference type="PROSITE-ProRule" id="PRU00335"/>
    </source>
</evidence>
<reference evidence="4 5" key="1">
    <citation type="submission" date="2018-06" db="EMBL/GenBank/DDBJ databases">
        <title>Streptacidiphilus pinicola sp. nov., isolated from pine grove soil.</title>
        <authorList>
            <person name="Roh S.G."/>
            <person name="Park S."/>
            <person name="Kim M.-K."/>
            <person name="Yun B.-R."/>
            <person name="Park J."/>
            <person name="Kim M.J."/>
            <person name="Kim Y.S."/>
            <person name="Kim S.B."/>
        </authorList>
    </citation>
    <scope>NUCLEOTIDE SEQUENCE [LARGE SCALE GENOMIC DNA]</scope>
    <source>
        <strain evidence="4 5">MMS16-CNU450</strain>
    </source>
</reference>
<evidence type="ECO:0000256" key="1">
    <source>
        <dbReference type="ARBA" id="ARBA00023125"/>
    </source>
</evidence>
<feature type="DNA-binding region" description="H-T-H motif" evidence="2">
    <location>
        <begin position="39"/>
        <end position="58"/>
    </location>
</feature>
<dbReference type="GO" id="GO:0003700">
    <property type="term" value="F:DNA-binding transcription factor activity"/>
    <property type="evidence" value="ECO:0007669"/>
    <property type="project" value="TreeGrafter"/>
</dbReference>
<name>A0A2X0K579_9ACTN</name>
<evidence type="ECO:0000259" key="3">
    <source>
        <dbReference type="PROSITE" id="PS50977"/>
    </source>
</evidence>
<evidence type="ECO:0000313" key="4">
    <source>
        <dbReference type="EMBL" id="RAG82430.1"/>
    </source>
</evidence>
<dbReference type="GO" id="GO:0000976">
    <property type="term" value="F:transcription cis-regulatory region binding"/>
    <property type="evidence" value="ECO:0007669"/>
    <property type="project" value="TreeGrafter"/>
</dbReference>
<accession>A0A2X0K579</accession>
<dbReference type="Pfam" id="PF00440">
    <property type="entry name" value="TetR_N"/>
    <property type="match status" value="1"/>
</dbReference>
<dbReference type="PANTHER" id="PTHR30055">
    <property type="entry name" value="HTH-TYPE TRANSCRIPTIONAL REGULATOR RUTR"/>
    <property type="match status" value="1"/>
</dbReference>
<protein>
    <submittedName>
        <fullName evidence="4">TetR/AcrR family transcriptional regulator</fullName>
    </submittedName>
</protein>
<sequence length="202" mass="22201">MIEKTSTPQSAASPAAPMRRRLLDGLAQSIREKGLQQTQVSDIVRNARTSKRSFYECFASKEACLADLADDWAETLRRAVATEVDRTAPWDEQIDAAVDAFLAAVARDPALSMTIPRELVLLGGQYSEVWEKDTEFYCAFYMELSRGPMMASAGVEPLSWERAVILVGGLTELINRVLRAGGSLEGAGDAMKESMKRLIGPR</sequence>
<feature type="domain" description="HTH tetR-type" evidence="3">
    <location>
        <begin position="16"/>
        <end position="76"/>
    </location>
</feature>
<dbReference type="InterPro" id="IPR009057">
    <property type="entry name" value="Homeodomain-like_sf"/>
</dbReference>
<proteinExistence type="predicted"/>
<dbReference type="PROSITE" id="PS50977">
    <property type="entry name" value="HTH_TETR_2"/>
    <property type="match status" value="1"/>
</dbReference>
<keyword evidence="1 2" id="KW-0238">DNA-binding</keyword>
<dbReference type="AlphaFoldDB" id="A0A2X0K579"/>
<dbReference type="InterPro" id="IPR001647">
    <property type="entry name" value="HTH_TetR"/>
</dbReference>
<evidence type="ECO:0000313" key="5">
    <source>
        <dbReference type="Proteomes" id="UP000248889"/>
    </source>
</evidence>
<dbReference type="Gene3D" id="1.10.357.10">
    <property type="entry name" value="Tetracycline Repressor, domain 2"/>
    <property type="match status" value="1"/>
</dbReference>